<keyword evidence="3" id="KW-0378">Hydrolase</keyword>
<keyword evidence="5" id="KW-0067">ATP-binding</keyword>
<dbReference type="FunFam" id="3.40.50.300:FF:000326">
    <property type="entry name" value="P-loop containing nucleoside triphosphate hydrolase"/>
    <property type="match status" value="1"/>
</dbReference>
<comment type="similarity">
    <text evidence="1">Belongs to the DNA2/NAM7 helicase family.</text>
</comment>
<dbReference type="PANTHER" id="PTHR43788:SF8">
    <property type="entry name" value="DNA-BINDING PROTEIN SMUBP-2"/>
    <property type="match status" value="1"/>
</dbReference>
<dbReference type="InterPro" id="IPR041677">
    <property type="entry name" value="DNA2/NAM7_AAA_11"/>
</dbReference>
<dbReference type="InterPro" id="IPR041679">
    <property type="entry name" value="DNA2/NAM7-like_C"/>
</dbReference>
<dbReference type="InterPro" id="IPR047187">
    <property type="entry name" value="SF1_C_Upf1"/>
</dbReference>
<evidence type="ECO:0000259" key="6">
    <source>
        <dbReference type="Pfam" id="PF13086"/>
    </source>
</evidence>
<dbReference type="GO" id="GO:0005694">
    <property type="term" value="C:chromosome"/>
    <property type="evidence" value="ECO:0007669"/>
    <property type="project" value="UniProtKB-ARBA"/>
</dbReference>
<name>A0A830GG51_9EURY</name>
<feature type="domain" description="DNA2/NAM7 helicase helicase" evidence="6">
    <location>
        <begin position="439"/>
        <end position="504"/>
    </location>
</feature>
<dbReference type="GO" id="GO:0043139">
    <property type="term" value="F:5'-3' DNA helicase activity"/>
    <property type="evidence" value="ECO:0007669"/>
    <property type="project" value="TreeGrafter"/>
</dbReference>
<evidence type="ECO:0000313" key="8">
    <source>
        <dbReference type="EMBL" id="GGN25403.1"/>
    </source>
</evidence>
<proteinExistence type="inferred from homology"/>
<reference evidence="8 9" key="1">
    <citation type="journal article" date="2019" name="Int. J. Syst. Evol. Microbiol.">
        <title>The Global Catalogue of Microorganisms (GCM) 10K type strain sequencing project: providing services to taxonomists for standard genome sequencing and annotation.</title>
        <authorList>
            <consortium name="The Broad Institute Genomics Platform"/>
            <consortium name="The Broad Institute Genome Sequencing Center for Infectious Disease"/>
            <person name="Wu L."/>
            <person name="Ma J."/>
        </authorList>
    </citation>
    <scope>NUCLEOTIDE SEQUENCE [LARGE SCALE GENOMIC DNA]</scope>
    <source>
        <strain evidence="8 9">JCM 16331</strain>
    </source>
</reference>
<evidence type="ECO:0000256" key="2">
    <source>
        <dbReference type="ARBA" id="ARBA00022741"/>
    </source>
</evidence>
<evidence type="ECO:0000313" key="9">
    <source>
        <dbReference type="Proteomes" id="UP000608850"/>
    </source>
</evidence>
<dbReference type="InterPro" id="IPR027417">
    <property type="entry name" value="P-loop_NTPase"/>
</dbReference>
<protein>
    <submittedName>
        <fullName evidence="8">ATPase AAA</fullName>
    </submittedName>
</protein>
<evidence type="ECO:0000256" key="1">
    <source>
        <dbReference type="ARBA" id="ARBA00007913"/>
    </source>
</evidence>
<accession>A0A830GG51</accession>
<keyword evidence="9" id="KW-1185">Reference proteome</keyword>
<dbReference type="RefSeq" id="WP_188879929.1">
    <property type="nucleotide sequence ID" value="NZ_BMOQ01000009.1"/>
</dbReference>
<dbReference type="Proteomes" id="UP000608850">
    <property type="component" value="Unassembled WGS sequence"/>
</dbReference>
<sequence>MLSEIFDDWTLSDAKLLRTDVRGTEYEPVDVEAAASRAKEKLGIRIPEKNGYVVPLFATHEPTPTDEYVIYRPEKGHIGWHDSGFGIGGAERFANCEQLSENEIGHRLRFWLDEHRSEVELDIDESALPNERIHPTERLGEDARQEFFDDLTGFVDSEREAERRGNWEQYEDIGLEDAIRRDRVSGPFISLGSTSKEGETLYRYQFADDEDSEDDDVVNLRDDEGIFPGNRCILDVESDDRHFPIEVEVRSVTDPRITIRPVWERIHDRSAVEKTLTSDEAEVWVHELLNPVPYDRRVDAIDRVEQNDWKRDLLTGDRPIEYSVNKYAPPNPGLELNEYQRLALVWADSAEDVVCIHGPPGTGKTRTLTAYVRHAVSRGESVLVTAHSNQAVDNLLVGDSSLGTPEDGTLHAMAQDDDIDLSIARVGNNSRNRVVQNYYTDRSTSEADVVAATTSGTAIFDQDEFNVAVVDEATQASRPATAIVLNSAEKLVLAGDHKQLPPYCADETKKEEDMHISLFEYLLERYDRALSVLLQKQYRMNGEIAAFPNEAFYDGKLETADRNRDWSISDLKPFIGVDIDGKEKTPSYGNSYYNPDEAEAVAKQVQLLAQSGVASENIGVISAYSGQVSKIIDQVNHLDIEDTRAVSVDTVDSFQGGEKEAIIVSFVRSNDDGYSGFLEFPDEGPRRLNVALTRARKRLVLVGDWETLGTCAPHRSSEESCAELYEQLATHIRSRERMLSMRE</sequence>
<dbReference type="Gene3D" id="3.40.50.300">
    <property type="entry name" value="P-loop containing nucleotide triphosphate hydrolases"/>
    <property type="match status" value="2"/>
</dbReference>
<dbReference type="GO" id="GO:0016787">
    <property type="term" value="F:hydrolase activity"/>
    <property type="evidence" value="ECO:0007669"/>
    <property type="project" value="UniProtKB-KW"/>
</dbReference>
<dbReference type="OrthoDB" id="45637at2157"/>
<dbReference type="InterPro" id="IPR050534">
    <property type="entry name" value="Coronavir_polyprotein_1ab"/>
</dbReference>
<feature type="domain" description="DNA2/NAM7 helicase-like C-terminal" evidence="7">
    <location>
        <begin position="515"/>
        <end position="704"/>
    </location>
</feature>
<dbReference type="Pfam" id="PF13087">
    <property type="entry name" value="AAA_12"/>
    <property type="match status" value="1"/>
</dbReference>
<gene>
    <name evidence="8" type="ORF">GCM10009021_29240</name>
</gene>
<feature type="domain" description="DNA2/NAM7 helicase helicase" evidence="6">
    <location>
        <begin position="335"/>
        <end position="434"/>
    </location>
</feature>
<evidence type="ECO:0000256" key="4">
    <source>
        <dbReference type="ARBA" id="ARBA00022806"/>
    </source>
</evidence>
<organism evidence="8 9">
    <name type="scientific">Halarchaeum nitratireducens</name>
    <dbReference type="NCBI Taxonomy" id="489913"/>
    <lineage>
        <taxon>Archaea</taxon>
        <taxon>Methanobacteriati</taxon>
        <taxon>Methanobacteriota</taxon>
        <taxon>Stenosarchaea group</taxon>
        <taxon>Halobacteria</taxon>
        <taxon>Halobacteriales</taxon>
        <taxon>Halobacteriaceae</taxon>
    </lineage>
</organism>
<keyword evidence="2" id="KW-0547">Nucleotide-binding</keyword>
<comment type="caution">
    <text evidence="8">The sequence shown here is derived from an EMBL/GenBank/DDBJ whole genome shotgun (WGS) entry which is preliminary data.</text>
</comment>
<dbReference type="Pfam" id="PF13086">
    <property type="entry name" value="AAA_11"/>
    <property type="match status" value="2"/>
</dbReference>
<evidence type="ECO:0000256" key="3">
    <source>
        <dbReference type="ARBA" id="ARBA00022801"/>
    </source>
</evidence>
<keyword evidence="4" id="KW-0347">Helicase</keyword>
<dbReference type="AlphaFoldDB" id="A0A830GG51"/>
<evidence type="ECO:0000256" key="5">
    <source>
        <dbReference type="ARBA" id="ARBA00022840"/>
    </source>
</evidence>
<dbReference type="EMBL" id="BMOQ01000009">
    <property type="protein sequence ID" value="GGN25403.1"/>
    <property type="molecule type" value="Genomic_DNA"/>
</dbReference>
<dbReference type="SUPFAM" id="SSF52540">
    <property type="entry name" value="P-loop containing nucleoside triphosphate hydrolases"/>
    <property type="match status" value="1"/>
</dbReference>
<dbReference type="CDD" id="cd18808">
    <property type="entry name" value="SF1_C_Upf1"/>
    <property type="match status" value="1"/>
</dbReference>
<dbReference type="PANTHER" id="PTHR43788">
    <property type="entry name" value="DNA2/NAM7 HELICASE FAMILY MEMBER"/>
    <property type="match status" value="1"/>
</dbReference>
<evidence type="ECO:0000259" key="7">
    <source>
        <dbReference type="Pfam" id="PF13087"/>
    </source>
</evidence>
<dbReference type="GO" id="GO:0005524">
    <property type="term" value="F:ATP binding"/>
    <property type="evidence" value="ECO:0007669"/>
    <property type="project" value="UniProtKB-KW"/>
</dbReference>